<evidence type="ECO:0000256" key="5">
    <source>
        <dbReference type="ARBA" id="ARBA00022989"/>
    </source>
</evidence>
<dbReference type="SUPFAM" id="SSF53448">
    <property type="entry name" value="Nucleotide-diphospho-sugar transferases"/>
    <property type="match status" value="1"/>
</dbReference>
<evidence type="ECO:0008006" key="10">
    <source>
        <dbReference type="Google" id="ProtNLM"/>
    </source>
</evidence>
<dbReference type="Pfam" id="PF04488">
    <property type="entry name" value="Gly_transf_sug"/>
    <property type="match status" value="1"/>
</dbReference>
<keyword evidence="6 7" id="KW-0472">Membrane</keyword>
<evidence type="ECO:0000256" key="1">
    <source>
        <dbReference type="ARBA" id="ARBA00004141"/>
    </source>
</evidence>
<dbReference type="PANTHER" id="PTHR32385:SF20">
    <property type="entry name" value="MANNOSYL PHOSPHORYLINOSITOL CERAMIDE SYNTHASE CSH1-RELATED"/>
    <property type="match status" value="1"/>
</dbReference>
<dbReference type="OrthoDB" id="3647at2759"/>
<comment type="similarity">
    <text evidence="2">Belongs to the glycosyltransferase 32 family.</text>
</comment>
<dbReference type="Gene3D" id="3.90.550.20">
    <property type="match status" value="1"/>
</dbReference>
<keyword evidence="4 7" id="KW-0812">Transmembrane</keyword>
<dbReference type="InterPro" id="IPR051706">
    <property type="entry name" value="Glycosyltransferase_domain"/>
</dbReference>
<name>A0A0U5HDB1_ASPCI</name>
<sequence>MRWRGFSFGLIILIILYLIIRSVFTLLALLFEGEFSDGIPAREIRPANSTSTGPSLIPKIIHQTYKDNDIPTGWREAQQSCIDLHPDYKYILWTDDMARTFIATHYPWFLETFEGYKYPIQRADSIRYFVLYHYGGIYIDLDDGCNRKIDPLLVYPAVLRRTVPIGISNDVMGSIPQHPFFHSVIQKLQSCDHSFVLPYLTVLFSTGPTFLSIMWKEYTWTKPIGTDRVRVLMIPEYKHHSWSFFRHHLGNSWHQGDAHLVFWMWAHWPLVTLAGFAVLGLVGFCLWIVYSRLFLAGSRYYHRRYRYSMAARATPPPSPIWWPRYLRRGRSLSWLATKPEARDVYLDLA</sequence>
<evidence type="ECO:0000256" key="6">
    <source>
        <dbReference type="ARBA" id="ARBA00023136"/>
    </source>
</evidence>
<accession>A0A0U5HDB1</accession>
<evidence type="ECO:0000256" key="4">
    <source>
        <dbReference type="ARBA" id="ARBA00022692"/>
    </source>
</evidence>
<dbReference type="OMA" id="HQIFHNW"/>
<evidence type="ECO:0000256" key="3">
    <source>
        <dbReference type="ARBA" id="ARBA00022679"/>
    </source>
</evidence>
<gene>
    <name evidence="8" type="ORF">ASPCAL01680</name>
</gene>
<proteinExistence type="inferred from homology"/>
<comment type="subcellular location">
    <subcellularLocation>
        <location evidence="1">Membrane</location>
        <topology evidence="1">Multi-pass membrane protein</topology>
    </subcellularLocation>
</comment>
<dbReference type="AlphaFoldDB" id="A0A0U5HDB1"/>
<keyword evidence="9" id="KW-1185">Reference proteome</keyword>
<keyword evidence="3" id="KW-0808">Transferase</keyword>
<dbReference type="InterPro" id="IPR007577">
    <property type="entry name" value="GlycoTrfase_DXD_sugar-bd_CS"/>
</dbReference>
<dbReference type="GO" id="GO:0051999">
    <property type="term" value="P:mannosyl-inositol phosphorylceramide biosynthetic process"/>
    <property type="evidence" value="ECO:0007669"/>
    <property type="project" value="TreeGrafter"/>
</dbReference>
<dbReference type="PANTHER" id="PTHR32385">
    <property type="entry name" value="MANNOSYL PHOSPHORYLINOSITOL CERAMIDE SYNTHASE"/>
    <property type="match status" value="1"/>
</dbReference>
<feature type="transmembrane region" description="Helical" evidence="7">
    <location>
        <begin position="270"/>
        <end position="295"/>
    </location>
</feature>
<evidence type="ECO:0000256" key="2">
    <source>
        <dbReference type="ARBA" id="ARBA00009003"/>
    </source>
</evidence>
<dbReference type="InterPro" id="IPR029044">
    <property type="entry name" value="Nucleotide-diphossugar_trans"/>
</dbReference>
<dbReference type="GO" id="GO:0000030">
    <property type="term" value="F:mannosyltransferase activity"/>
    <property type="evidence" value="ECO:0007669"/>
    <property type="project" value="TreeGrafter"/>
</dbReference>
<reference evidence="9" key="1">
    <citation type="journal article" date="2016" name="Genome Announc.">
        <title>Draft genome sequences of fungus Aspergillus calidoustus.</title>
        <authorList>
            <person name="Horn F."/>
            <person name="Linde J."/>
            <person name="Mattern D.J."/>
            <person name="Walther G."/>
            <person name="Guthke R."/>
            <person name="Scherlach K."/>
            <person name="Martin K."/>
            <person name="Brakhage A.A."/>
            <person name="Petzke L."/>
            <person name="Valiante V."/>
        </authorList>
    </citation>
    <scope>NUCLEOTIDE SEQUENCE [LARGE SCALE GENOMIC DNA]</scope>
    <source>
        <strain evidence="9">SF006504</strain>
    </source>
</reference>
<keyword evidence="5 7" id="KW-1133">Transmembrane helix</keyword>
<evidence type="ECO:0000313" key="8">
    <source>
        <dbReference type="EMBL" id="CEN59228.1"/>
    </source>
</evidence>
<evidence type="ECO:0000313" key="9">
    <source>
        <dbReference type="Proteomes" id="UP000054771"/>
    </source>
</evidence>
<dbReference type="GO" id="GO:0016020">
    <property type="term" value="C:membrane"/>
    <property type="evidence" value="ECO:0007669"/>
    <property type="project" value="UniProtKB-SubCell"/>
</dbReference>
<dbReference type="Proteomes" id="UP000054771">
    <property type="component" value="Unassembled WGS sequence"/>
</dbReference>
<protein>
    <recommendedName>
        <fullName evidence="10">Mannosyl phosphorylinositol ceramide synthase SUR1</fullName>
    </recommendedName>
</protein>
<feature type="transmembrane region" description="Helical" evidence="7">
    <location>
        <begin position="6"/>
        <end position="31"/>
    </location>
</feature>
<organism evidence="8 9">
    <name type="scientific">Aspergillus calidoustus</name>
    <dbReference type="NCBI Taxonomy" id="454130"/>
    <lineage>
        <taxon>Eukaryota</taxon>
        <taxon>Fungi</taxon>
        <taxon>Dikarya</taxon>
        <taxon>Ascomycota</taxon>
        <taxon>Pezizomycotina</taxon>
        <taxon>Eurotiomycetes</taxon>
        <taxon>Eurotiomycetidae</taxon>
        <taxon>Eurotiales</taxon>
        <taxon>Aspergillaceae</taxon>
        <taxon>Aspergillus</taxon>
        <taxon>Aspergillus subgen. Nidulantes</taxon>
    </lineage>
</organism>
<evidence type="ECO:0000256" key="7">
    <source>
        <dbReference type="SAM" id="Phobius"/>
    </source>
</evidence>
<dbReference type="FunFam" id="3.90.550.20:FF:000001">
    <property type="entry name" value="MIPC synthase subunit (SurA)"/>
    <property type="match status" value="1"/>
</dbReference>
<dbReference type="EMBL" id="CDMC01000002">
    <property type="protein sequence ID" value="CEN59228.1"/>
    <property type="molecule type" value="Genomic_DNA"/>
</dbReference>